<dbReference type="Proteomes" id="UP000294952">
    <property type="component" value="Unassembled WGS sequence"/>
</dbReference>
<keyword evidence="3" id="KW-0143">Chaperone</keyword>
<evidence type="ECO:0000256" key="1">
    <source>
        <dbReference type="ARBA" id="ARBA00022741"/>
    </source>
</evidence>
<feature type="compositionally biased region" description="Low complexity" evidence="4">
    <location>
        <begin position="434"/>
        <end position="448"/>
    </location>
</feature>
<dbReference type="SUPFAM" id="SSF53067">
    <property type="entry name" value="Actin-like ATPase domain"/>
    <property type="match status" value="1"/>
</dbReference>
<dbReference type="PANTHER" id="PTHR42749:SF1">
    <property type="entry name" value="CELL SHAPE-DETERMINING PROTEIN MREB"/>
    <property type="match status" value="1"/>
</dbReference>
<accession>A0A4R5XC17</accession>
<evidence type="ECO:0000256" key="4">
    <source>
        <dbReference type="SAM" id="MobiDB-lite"/>
    </source>
</evidence>
<sequence>MRSSVGISLGSANLVAVTGGRPIVRPAAVTIRPGVTVTGFVDRVGDPVPMLAGDGSAHRADGLAAAAIEAATRQASPRYRPQLGAVAVPGHWSDGAVAALRAVAPHLHVVSEATAALTAVAAGPGLPARGVVLLVDLGAGGTSITLADAGAGFAPIGPTVRCDEFSGDLVDQALLRHVIDGLELDPAGTSAVASLLDLRAESRAAKERLSQVTATAVVGARGPVRVTRGELEALIAEPLDRLVVTIVDVLNRARVTPTAVVTVGGGARIPLVTQRLSDALRAPVRTTVHPQIAAATGAELLALRSVEQQAATVAVPAAATMLAPAVPALAWSAEEDDAVETEFAMPAADTEAVADTGAARPVVQFGHGAEETPAKKRVAAPVWLAGAACVAAIATAAVMLTSQIARSDETSPASGISTPVAMHALEPAAPPAEAPQADAATQTVDAAAPAPQPVAVQAAPAPAAPQGQVVAKQAAPAQAPAAPAPAPAPAPAAPAPAAPAPVAPAPVWPRLPLPQFTFPAPTPKPSPTPVPSSTPEPAPSSSAQPTTTQAPTSEAPTSAAPVTTTQAPMSEAPATTTAPVAEPTTASPSASESPSA</sequence>
<evidence type="ECO:0000256" key="3">
    <source>
        <dbReference type="ARBA" id="ARBA00023186"/>
    </source>
</evidence>
<dbReference type="RefSeq" id="WP_133412929.1">
    <property type="nucleotide sequence ID" value="NZ_SDLP01000001.1"/>
</dbReference>
<dbReference type="Gene3D" id="3.30.420.40">
    <property type="match status" value="2"/>
</dbReference>
<protein>
    <submittedName>
        <fullName evidence="5">Molecular chaperone</fullName>
    </submittedName>
</protein>
<dbReference type="InterPro" id="IPR013126">
    <property type="entry name" value="Hsp_70_fam"/>
</dbReference>
<feature type="compositionally biased region" description="Pro residues" evidence="4">
    <location>
        <begin position="520"/>
        <end position="538"/>
    </location>
</feature>
<comment type="caution">
    <text evidence="5">The sequence shown here is derived from an EMBL/GenBank/DDBJ whole genome shotgun (WGS) entry which is preliminary data.</text>
</comment>
<keyword evidence="2" id="KW-0067">ATP-binding</keyword>
<dbReference type="Gene3D" id="3.90.640.10">
    <property type="entry name" value="Actin, Chain A, domain 4"/>
    <property type="match status" value="1"/>
</dbReference>
<evidence type="ECO:0000256" key="2">
    <source>
        <dbReference type="ARBA" id="ARBA00022840"/>
    </source>
</evidence>
<dbReference type="PANTHER" id="PTHR42749">
    <property type="entry name" value="CELL SHAPE-DETERMINING PROTEIN MREB"/>
    <property type="match status" value="1"/>
</dbReference>
<dbReference type="InterPro" id="IPR043129">
    <property type="entry name" value="ATPase_NBD"/>
</dbReference>
<evidence type="ECO:0000313" key="5">
    <source>
        <dbReference type="EMBL" id="TDL12194.1"/>
    </source>
</evidence>
<feature type="compositionally biased region" description="Pro residues" evidence="4">
    <location>
        <begin position="482"/>
        <end position="501"/>
    </location>
</feature>
<gene>
    <name evidence="5" type="ORF">EUA04_04295</name>
</gene>
<feature type="region of interest" description="Disordered" evidence="4">
    <location>
        <begin position="467"/>
        <end position="501"/>
    </location>
</feature>
<reference evidence="5 6" key="1">
    <citation type="submission" date="2019-01" db="EMBL/GenBank/DDBJ databases">
        <title>High-quality-draft genome sequences of five non-tuberculosis mycobacteriaceae isolated from a nosocomial environment.</title>
        <authorList>
            <person name="Tiago I."/>
            <person name="Alarico S."/>
            <person name="Pereira S.G."/>
            <person name="Coelho C."/>
            <person name="Maranha A."/>
            <person name="Empadinhas N."/>
        </authorList>
    </citation>
    <scope>NUCLEOTIDE SEQUENCE [LARGE SCALE GENOMIC DNA]</scope>
    <source>
        <strain evidence="5 6">22DIII</strain>
    </source>
</reference>
<feature type="compositionally biased region" description="Low complexity" evidence="4">
    <location>
        <begin position="539"/>
        <end position="596"/>
    </location>
</feature>
<feature type="compositionally biased region" description="Low complexity" evidence="4">
    <location>
        <begin position="467"/>
        <end position="481"/>
    </location>
</feature>
<name>A0A4R5XC17_9MYCO</name>
<evidence type="ECO:0000313" key="6">
    <source>
        <dbReference type="Proteomes" id="UP000294952"/>
    </source>
</evidence>
<dbReference type="AlphaFoldDB" id="A0A4R5XC17"/>
<feature type="region of interest" description="Disordered" evidence="4">
    <location>
        <begin position="429"/>
        <end position="448"/>
    </location>
</feature>
<dbReference type="EMBL" id="SDLP01000001">
    <property type="protein sequence ID" value="TDL12194.1"/>
    <property type="molecule type" value="Genomic_DNA"/>
</dbReference>
<proteinExistence type="predicted"/>
<organism evidence="5 6">
    <name type="scientific">Mycolicibacterium obuense</name>
    <dbReference type="NCBI Taxonomy" id="1807"/>
    <lineage>
        <taxon>Bacteria</taxon>
        <taxon>Bacillati</taxon>
        <taxon>Actinomycetota</taxon>
        <taxon>Actinomycetes</taxon>
        <taxon>Mycobacteriales</taxon>
        <taxon>Mycobacteriaceae</taxon>
        <taxon>Mycolicibacterium</taxon>
    </lineage>
</organism>
<feature type="region of interest" description="Disordered" evidence="4">
    <location>
        <begin position="514"/>
        <end position="596"/>
    </location>
</feature>
<dbReference type="GO" id="GO:0140662">
    <property type="term" value="F:ATP-dependent protein folding chaperone"/>
    <property type="evidence" value="ECO:0007669"/>
    <property type="project" value="InterPro"/>
</dbReference>
<dbReference type="GO" id="GO:0005524">
    <property type="term" value="F:ATP binding"/>
    <property type="evidence" value="ECO:0007669"/>
    <property type="project" value="UniProtKB-KW"/>
</dbReference>
<dbReference type="Pfam" id="PF00012">
    <property type="entry name" value="HSP70"/>
    <property type="match status" value="1"/>
</dbReference>
<keyword evidence="1" id="KW-0547">Nucleotide-binding</keyword>